<organism evidence="1 2">
    <name type="scientific">Chryseobacterium culicis</name>
    <dbReference type="NCBI Taxonomy" id="680127"/>
    <lineage>
        <taxon>Bacteria</taxon>
        <taxon>Pseudomonadati</taxon>
        <taxon>Bacteroidota</taxon>
        <taxon>Flavobacteriia</taxon>
        <taxon>Flavobacteriales</taxon>
        <taxon>Weeksellaceae</taxon>
        <taxon>Chryseobacterium group</taxon>
        <taxon>Chryseobacterium</taxon>
    </lineage>
</organism>
<evidence type="ECO:0000313" key="1">
    <source>
        <dbReference type="EMBL" id="SEH27947.1"/>
    </source>
</evidence>
<gene>
    <name evidence="1" type="ORF">SAMN05421593_0550</name>
</gene>
<accession>A0A1H6GWV0</accession>
<dbReference type="AlphaFoldDB" id="A0A1H6GWV0"/>
<reference evidence="1 2" key="1">
    <citation type="submission" date="2016-10" db="EMBL/GenBank/DDBJ databases">
        <authorList>
            <person name="de Groot N.N."/>
        </authorList>
    </citation>
    <scope>NUCLEOTIDE SEQUENCE [LARGE SCALE GENOMIC DNA]</scope>
    <source>
        <strain evidence="1 2">DSM 23031</strain>
    </source>
</reference>
<evidence type="ECO:0000313" key="2">
    <source>
        <dbReference type="Proteomes" id="UP000198561"/>
    </source>
</evidence>
<dbReference type="Proteomes" id="UP000198561">
    <property type="component" value="Unassembled WGS sequence"/>
</dbReference>
<dbReference type="EMBL" id="FNWQ01000001">
    <property type="protein sequence ID" value="SEH27947.1"/>
    <property type="molecule type" value="Genomic_DNA"/>
</dbReference>
<proteinExistence type="predicted"/>
<sequence>MIYLNYILLFKIWFNAVQYGFNVQKSNRAVLKNNSIQS</sequence>
<dbReference type="STRING" id="680127.SAMN05421593_0550"/>
<name>A0A1H6GWV0_CHRCI</name>
<protein>
    <submittedName>
        <fullName evidence="1">Uncharacterized protein</fullName>
    </submittedName>
</protein>